<keyword evidence="2" id="KW-1133">Transmembrane helix</keyword>
<evidence type="ECO:0000313" key="3">
    <source>
        <dbReference type="Proteomes" id="UP000046392"/>
    </source>
</evidence>
<keyword evidence="2" id="KW-0812">Transmembrane</keyword>
<keyword evidence="3" id="KW-1185">Reference proteome</keyword>
<evidence type="ECO:0000256" key="2">
    <source>
        <dbReference type="SAM" id="Phobius"/>
    </source>
</evidence>
<organism evidence="3 4">
    <name type="scientific">Strongyloides papillosus</name>
    <name type="common">Intestinal threadworm</name>
    <dbReference type="NCBI Taxonomy" id="174720"/>
    <lineage>
        <taxon>Eukaryota</taxon>
        <taxon>Metazoa</taxon>
        <taxon>Ecdysozoa</taxon>
        <taxon>Nematoda</taxon>
        <taxon>Chromadorea</taxon>
        <taxon>Rhabditida</taxon>
        <taxon>Tylenchina</taxon>
        <taxon>Panagrolaimomorpha</taxon>
        <taxon>Strongyloidoidea</taxon>
        <taxon>Strongyloididae</taxon>
        <taxon>Strongyloides</taxon>
    </lineage>
</organism>
<accession>A0A0N5BA16</accession>
<feature type="compositionally biased region" description="Basic and acidic residues" evidence="1">
    <location>
        <begin position="157"/>
        <end position="186"/>
    </location>
</feature>
<name>A0A0N5BA16_STREA</name>
<evidence type="ECO:0000256" key="1">
    <source>
        <dbReference type="SAM" id="MobiDB-lite"/>
    </source>
</evidence>
<feature type="region of interest" description="Disordered" evidence="1">
    <location>
        <begin position="154"/>
        <end position="218"/>
    </location>
</feature>
<protein>
    <submittedName>
        <fullName evidence="4">Uncharacterized protein</fullName>
    </submittedName>
</protein>
<evidence type="ECO:0000313" key="4">
    <source>
        <dbReference type="WBParaSite" id="SPAL_0000288500.1"/>
    </source>
</evidence>
<reference evidence="4" key="1">
    <citation type="submission" date="2017-02" db="UniProtKB">
        <authorList>
            <consortium name="WormBaseParasite"/>
        </authorList>
    </citation>
    <scope>IDENTIFICATION</scope>
</reference>
<feature type="compositionally biased region" description="Polar residues" evidence="1">
    <location>
        <begin position="188"/>
        <end position="218"/>
    </location>
</feature>
<sequence>MTHFSHIRIWEDLTFDNLIDSPLDLFLFIAILVIIILIIAMCCSLMCSTPSAVKTPVIKEVTEVVTTPISLSAYEYTNGSCTPVMCPYNDMYQQTQMGTPISPGLLDVKDSGNNHINIVLNVGSKDKFEEIPSENQHGKIEEITTSSTLNTLSSKLNKNDLKSTNLRQDKKNNEEKKSLDIKKHEAISSLNDPTTVRYTTSGEPLSNVSSKNTSNMKK</sequence>
<keyword evidence="2" id="KW-0472">Membrane</keyword>
<dbReference type="Proteomes" id="UP000046392">
    <property type="component" value="Unplaced"/>
</dbReference>
<feature type="transmembrane region" description="Helical" evidence="2">
    <location>
        <begin position="25"/>
        <end position="47"/>
    </location>
</feature>
<dbReference type="WBParaSite" id="SPAL_0000288500.1">
    <property type="protein sequence ID" value="SPAL_0000288500.1"/>
    <property type="gene ID" value="SPAL_0000288500"/>
</dbReference>
<proteinExistence type="predicted"/>
<dbReference type="AlphaFoldDB" id="A0A0N5BA16"/>